<dbReference type="CDD" id="cd06093">
    <property type="entry name" value="PX_domain"/>
    <property type="match status" value="1"/>
</dbReference>
<feature type="region of interest" description="Disordered" evidence="2">
    <location>
        <begin position="758"/>
        <end position="822"/>
    </location>
</feature>
<organism evidence="5 6">
    <name type="scientific">Lobosporangium transversale</name>
    <dbReference type="NCBI Taxonomy" id="64571"/>
    <lineage>
        <taxon>Eukaryota</taxon>
        <taxon>Fungi</taxon>
        <taxon>Fungi incertae sedis</taxon>
        <taxon>Mucoromycota</taxon>
        <taxon>Mortierellomycotina</taxon>
        <taxon>Mortierellomycetes</taxon>
        <taxon>Mortierellales</taxon>
        <taxon>Mortierellaceae</taxon>
        <taxon>Lobosporangium</taxon>
    </lineage>
</organism>
<dbReference type="InterPro" id="IPR036305">
    <property type="entry name" value="RGS_sf"/>
</dbReference>
<feature type="compositionally biased region" description="Polar residues" evidence="2">
    <location>
        <begin position="323"/>
        <end position="335"/>
    </location>
</feature>
<dbReference type="STRING" id="64571.A0A1Y2GHV7"/>
<dbReference type="InterPro" id="IPR013937">
    <property type="entry name" value="Sorting_nexin_C"/>
</dbReference>
<evidence type="ECO:0000256" key="3">
    <source>
        <dbReference type="SAM" id="Phobius"/>
    </source>
</evidence>
<evidence type="ECO:0000256" key="1">
    <source>
        <dbReference type="ARBA" id="ARBA00010883"/>
    </source>
</evidence>
<feature type="compositionally biased region" description="Polar residues" evidence="2">
    <location>
        <begin position="922"/>
        <end position="942"/>
    </location>
</feature>
<accession>A0A1Y2GHV7</accession>
<sequence>MLVIGYCLPKFNWSLIIVGVMGMGFGGFLAAFYLLAVPEDTRLKRAQTIANFGKHHIQHVDIVDGVPSWSSSTQKKEEIVAEINGAEHQRVSISPDIDPMVEEMITYTVRDFVNIPIGLVAEGQHNIPLRTSLATMAMNVANRLSNMRLPETALLAVFGLQNSFIVHLRAYRELRASQLPIAEYVKTHANPDSVLGRCYHKEERLKQFRSTAKAVCQALLSKNDQQSAALFAVMQEIMATHVLEATLEHICDPDYINLSIIDYFTTPTQDKPGSKSADDSKGPSNKSGNPEVKPQDAPISSLADSILMNAANLMGKSALGKQSFDSGSQLPTRRQSTLKHDSMPVAPSTLNEVNGTEASPSSSSLSSSPQLTTLKQVLTNKNDHMDTYQDFMAYLQVWDAMDLVQFWLMSDIFHRQIEQGTFANFSDLQREASSIYNTYCGPDPDHAIVGITDAKSGALLKTLKANLQRDPANCLREPQEWALDVLETQYWAPFRIKQNTDKNVQQAQMTPQGRSQPSPQTVASPNLSLHSQDIGQRKPHLAINHSSPSLSPREPTPKEPTTSSVLSPVAKFIASPRTQPCAVKVTDMTNRRPKTLMSTTDLLYMIEVQSEGGQGWVVTRTFQQLEQLQGALVHQFPIVQRNTFPRWRLQPSDKVCNGIQTFLRSMLAIPEVSQSASLAWLLSKEYDQYPDAIMPGAITGQNSSSGLISALAPISDGSAALGAAAAQGAKTAFRQASEASLSAGRFFKSLGTAVSNINSSQASEDHSVRGSFESERSTRSISSISTLNEYRQSNGSSLASPTTRLHEQEFDTHSRMSLSSDSTRVATRKASLSNGLFKAVDNTTAVAQSSPNPYLQPQSTDRNSTLVHAPIPRRTQMPYQGSDSLDEFSYQLLEEQTQPDVDIAQVTPETSAERVPAIPVHSTSTINPASVSTSPAAQTGLPSSDEPKKSQMSLLSNDELDLLIETTFTVLEDMMDFSKSQSIRRMTFGVLRELVRKSYRVAINQSFSAWVEQCSSHESAVETVRWMKEDLLWPNGEWPAAPTTAPTIQANPNDVASDERRDFLQIGGDQYEVGSDGIAVKVPKVITTSETRTATATQPTGATVASKSERTLEEKVATREKARELVKIMVPGSLATVLGREAVQRGLIDVFEMFQIKELNLGLALSVLEMVVRLVLTR</sequence>
<dbReference type="Pfam" id="PF02194">
    <property type="entry name" value="PXA"/>
    <property type="match status" value="1"/>
</dbReference>
<evidence type="ECO:0000259" key="4">
    <source>
        <dbReference type="PROSITE" id="PS51207"/>
    </source>
</evidence>
<feature type="compositionally biased region" description="Basic and acidic residues" evidence="2">
    <location>
        <begin position="272"/>
        <end position="281"/>
    </location>
</feature>
<dbReference type="PANTHER" id="PTHR22775:SF3">
    <property type="entry name" value="SORTING NEXIN-13"/>
    <property type="match status" value="1"/>
</dbReference>
<keyword evidence="3" id="KW-1133">Transmembrane helix</keyword>
<dbReference type="RefSeq" id="XP_021879164.1">
    <property type="nucleotide sequence ID" value="XM_022030336.1"/>
</dbReference>
<keyword evidence="3" id="KW-0472">Membrane</keyword>
<proteinExistence type="inferred from homology"/>
<protein>
    <submittedName>
        <fullName evidence="5">PXA domain-domain-containing protein</fullName>
    </submittedName>
</protein>
<dbReference type="EMBL" id="MCFF01000031">
    <property type="protein sequence ID" value="ORZ10257.1"/>
    <property type="molecule type" value="Genomic_DNA"/>
</dbReference>
<feature type="transmembrane region" description="Helical" evidence="3">
    <location>
        <begin position="12"/>
        <end position="35"/>
    </location>
</feature>
<feature type="compositionally biased region" description="Basic and acidic residues" evidence="2">
    <location>
        <begin position="763"/>
        <end position="778"/>
    </location>
</feature>
<dbReference type="InParanoid" id="A0A1Y2GHV7"/>
<feature type="compositionally biased region" description="Low complexity" evidence="2">
    <location>
        <begin position="359"/>
        <end position="369"/>
    </location>
</feature>
<dbReference type="InterPro" id="IPR036871">
    <property type="entry name" value="PX_dom_sf"/>
</dbReference>
<comment type="similarity">
    <text evidence="1">Belongs to the sorting nexin family.</text>
</comment>
<evidence type="ECO:0000313" key="5">
    <source>
        <dbReference type="EMBL" id="ORZ10257.1"/>
    </source>
</evidence>
<evidence type="ECO:0000256" key="2">
    <source>
        <dbReference type="SAM" id="MobiDB-lite"/>
    </source>
</evidence>
<dbReference type="SUPFAM" id="SSF64268">
    <property type="entry name" value="PX domain"/>
    <property type="match status" value="1"/>
</dbReference>
<feature type="compositionally biased region" description="Basic and acidic residues" evidence="2">
    <location>
        <begin position="804"/>
        <end position="814"/>
    </location>
</feature>
<reference evidence="5 6" key="1">
    <citation type="submission" date="2016-07" db="EMBL/GenBank/DDBJ databases">
        <title>Pervasive Adenine N6-methylation of Active Genes in Fungi.</title>
        <authorList>
            <consortium name="DOE Joint Genome Institute"/>
            <person name="Mondo S.J."/>
            <person name="Dannebaum R.O."/>
            <person name="Kuo R.C."/>
            <person name="Labutti K."/>
            <person name="Haridas S."/>
            <person name="Kuo A."/>
            <person name="Salamov A."/>
            <person name="Ahrendt S.R."/>
            <person name="Lipzen A."/>
            <person name="Sullivan W."/>
            <person name="Andreopoulos W.B."/>
            <person name="Clum A."/>
            <person name="Lindquist E."/>
            <person name="Daum C."/>
            <person name="Ramamoorthy G.K."/>
            <person name="Gryganskyi A."/>
            <person name="Culley D."/>
            <person name="Magnuson J.K."/>
            <person name="James T.Y."/>
            <person name="O'Malley M.A."/>
            <person name="Stajich J.E."/>
            <person name="Spatafora J.W."/>
            <person name="Visel A."/>
            <person name="Grigoriev I.V."/>
        </authorList>
    </citation>
    <scope>NUCLEOTIDE SEQUENCE [LARGE SCALE GENOMIC DNA]</scope>
    <source>
        <strain evidence="5 6">NRRL 3116</strain>
    </source>
</reference>
<dbReference type="Gene3D" id="1.10.167.10">
    <property type="entry name" value="Regulator of G-protein Signalling 4, domain 2"/>
    <property type="match status" value="1"/>
</dbReference>
<feature type="region of interest" description="Disordered" evidence="2">
    <location>
        <begin position="542"/>
        <end position="564"/>
    </location>
</feature>
<feature type="region of interest" description="Disordered" evidence="2">
    <location>
        <begin position="922"/>
        <end position="952"/>
    </location>
</feature>
<feature type="region of interest" description="Disordered" evidence="2">
    <location>
        <begin position="322"/>
        <end position="369"/>
    </location>
</feature>
<dbReference type="GeneID" id="33572178"/>
<dbReference type="SMART" id="SM00313">
    <property type="entry name" value="PXA"/>
    <property type="match status" value="1"/>
</dbReference>
<evidence type="ECO:0000313" key="6">
    <source>
        <dbReference type="Proteomes" id="UP000193648"/>
    </source>
</evidence>
<dbReference type="PANTHER" id="PTHR22775">
    <property type="entry name" value="SORTING NEXIN"/>
    <property type="match status" value="1"/>
</dbReference>
<dbReference type="GO" id="GO:0035091">
    <property type="term" value="F:phosphatidylinositol binding"/>
    <property type="evidence" value="ECO:0007669"/>
    <property type="project" value="InterPro"/>
</dbReference>
<keyword evidence="6" id="KW-1185">Reference proteome</keyword>
<gene>
    <name evidence="5" type="ORF">BCR41DRAFT_423814</name>
</gene>
<dbReference type="InterPro" id="IPR003114">
    <property type="entry name" value="Phox_assoc"/>
</dbReference>
<dbReference type="PROSITE" id="PS51207">
    <property type="entry name" value="PXA"/>
    <property type="match status" value="1"/>
</dbReference>
<dbReference type="InterPro" id="IPR044926">
    <property type="entry name" value="RGS_subdomain_2"/>
</dbReference>
<feature type="region of interest" description="Disordered" evidence="2">
    <location>
        <begin position="502"/>
        <end position="526"/>
    </location>
</feature>
<dbReference type="AlphaFoldDB" id="A0A1Y2GHV7"/>
<dbReference type="SUPFAM" id="SSF48097">
    <property type="entry name" value="Regulator of G-protein signaling, RGS"/>
    <property type="match status" value="1"/>
</dbReference>
<comment type="caution">
    <text evidence="5">The sequence shown here is derived from an EMBL/GenBank/DDBJ whole genome shotgun (WGS) entry which is preliminary data.</text>
</comment>
<feature type="compositionally biased region" description="Polar residues" evidence="2">
    <location>
        <begin position="787"/>
        <end position="803"/>
    </location>
</feature>
<dbReference type="Proteomes" id="UP000193648">
    <property type="component" value="Unassembled WGS sequence"/>
</dbReference>
<dbReference type="Pfam" id="PF08628">
    <property type="entry name" value="Nexin_C"/>
    <property type="match status" value="1"/>
</dbReference>
<dbReference type="SMART" id="SM00312">
    <property type="entry name" value="PX"/>
    <property type="match status" value="1"/>
</dbReference>
<feature type="compositionally biased region" description="Polar residues" evidence="2">
    <location>
        <begin position="348"/>
        <end position="358"/>
    </location>
</feature>
<dbReference type="InterPro" id="IPR001683">
    <property type="entry name" value="PX_dom"/>
</dbReference>
<feature type="domain" description="PXA" evidence="4">
    <location>
        <begin position="94"/>
        <end position="268"/>
    </location>
</feature>
<dbReference type="Gene3D" id="3.30.1520.10">
    <property type="entry name" value="Phox-like domain"/>
    <property type="match status" value="1"/>
</dbReference>
<name>A0A1Y2GHV7_9FUNG</name>
<keyword evidence="3" id="KW-0812">Transmembrane</keyword>
<feature type="region of interest" description="Disordered" evidence="2">
    <location>
        <begin position="269"/>
        <end position="297"/>
    </location>
</feature>
<dbReference type="OrthoDB" id="120967at2759"/>